<proteinExistence type="predicted"/>
<reference evidence="2 3" key="1">
    <citation type="submission" date="2015-06" db="EMBL/GenBank/DDBJ databases">
        <title>Genome sequence of Pseudoalteromonas aliena.</title>
        <authorList>
            <person name="Xie B.-B."/>
            <person name="Rong J.-C."/>
            <person name="Qin Q.-L."/>
            <person name="Zhang Y.-Z."/>
        </authorList>
    </citation>
    <scope>NUCLEOTIDE SEQUENCE [LARGE SCALE GENOMIC DNA]</scope>
    <source>
        <strain evidence="2 3">SW19</strain>
    </source>
</reference>
<dbReference type="Proteomes" id="UP000648482">
    <property type="component" value="Unassembled WGS sequence"/>
</dbReference>
<dbReference type="RefSeq" id="WP_193156492.1">
    <property type="nucleotide sequence ID" value="NZ_AQGU01000028.1"/>
</dbReference>
<organism evidence="2 3">
    <name type="scientific">Pseudoalteromonas aliena SW19</name>
    <dbReference type="NCBI Taxonomy" id="1314866"/>
    <lineage>
        <taxon>Bacteria</taxon>
        <taxon>Pseudomonadati</taxon>
        <taxon>Pseudomonadota</taxon>
        <taxon>Gammaproteobacteria</taxon>
        <taxon>Alteromonadales</taxon>
        <taxon>Pseudoalteromonadaceae</taxon>
        <taxon>Pseudoalteromonas</taxon>
    </lineage>
</organism>
<evidence type="ECO:0000256" key="1">
    <source>
        <dbReference type="SAM" id="Phobius"/>
    </source>
</evidence>
<keyword evidence="1" id="KW-0812">Transmembrane</keyword>
<dbReference type="EMBL" id="AQGU01000028">
    <property type="protein sequence ID" value="MBE0361046.1"/>
    <property type="molecule type" value="Genomic_DNA"/>
</dbReference>
<protein>
    <submittedName>
        <fullName evidence="2">Uncharacterized protein</fullName>
    </submittedName>
</protein>
<keyword evidence="3" id="KW-1185">Reference proteome</keyword>
<gene>
    <name evidence="2" type="ORF">PALI_a3141</name>
</gene>
<feature type="transmembrane region" description="Helical" evidence="1">
    <location>
        <begin position="7"/>
        <end position="23"/>
    </location>
</feature>
<evidence type="ECO:0000313" key="2">
    <source>
        <dbReference type="EMBL" id="MBE0361046.1"/>
    </source>
</evidence>
<sequence>MNLRIKYVIAISFIGSILVYFLNTPSNLNINTSDEKLSLNESEISNRRINSIYKPENSGAQKTGINVLKSLNQETLNKEKIPEEDREVNEPSPSEVFIPFDKQEVNYEWADEFTYQLHDFFSANEQLATLKLKNVECRATLCHLQLLVSEDDSIDQAIIIANTLRSDDKWKNYSFYLIGQTDESTMTVEIGVN</sequence>
<keyword evidence="1" id="KW-0472">Membrane</keyword>
<keyword evidence="1" id="KW-1133">Transmembrane helix</keyword>
<name>A0ABR9E5C1_9GAMM</name>
<accession>A0ABR9E5C1</accession>
<comment type="caution">
    <text evidence="2">The sequence shown here is derived from an EMBL/GenBank/DDBJ whole genome shotgun (WGS) entry which is preliminary data.</text>
</comment>
<evidence type="ECO:0000313" key="3">
    <source>
        <dbReference type="Proteomes" id="UP000648482"/>
    </source>
</evidence>